<dbReference type="Pfam" id="PF03480">
    <property type="entry name" value="DctP"/>
    <property type="match status" value="1"/>
</dbReference>
<sequence length="371" mass="41128">MKKTKRILCLVTVLCMIFSLAACGGGGATDNTQGRSERKTITLTIGGGHPSNTMSYTKVAADFFQPEVTKRCAEKTNYDIEWIDAYGGTVAGLDEALVATQNGLLDVFASTFAFDTKKLLLMNLPYYVPFSSQDPVIATKASRMVAEQFPEVYDGLWKQYNQKFLAFGPTGDYELISKFPIAKAADVKGHKLGGAGSVMPWLAGVGATPVQSTFNEVYTNLQTGVYEGYVVWSDTAMRYKWDEIAKYYTKVGFGAAAIQGITVNLDTWNSLPKEVQDIFLEVAAEYEELSAETAKSWDEEAFAVMEKNNGLQVTELSDEEKAIWLDSIENLPEKWIAAANEQGFPGREIMEAYIKAQEELGHVYLRDWLNE</sequence>
<protein>
    <submittedName>
        <fullName evidence="3">C4-dicarboxylate TRAP transporter substrate-binding protein</fullName>
    </submittedName>
</protein>
<dbReference type="EMBL" id="JAGSND010000003">
    <property type="protein sequence ID" value="MBR0597467.1"/>
    <property type="molecule type" value="Genomic_DNA"/>
</dbReference>
<reference evidence="3" key="2">
    <citation type="submission" date="2021-04" db="EMBL/GenBank/DDBJ databases">
        <authorList>
            <person name="Liu J."/>
        </authorList>
    </citation>
    <scope>NUCLEOTIDE SEQUENCE</scope>
    <source>
        <strain evidence="3">BAD-6</strain>
    </source>
</reference>
<keyword evidence="4" id="KW-1185">Reference proteome</keyword>
<evidence type="ECO:0000313" key="3">
    <source>
        <dbReference type="EMBL" id="MBR0597467.1"/>
    </source>
</evidence>
<keyword evidence="1 2" id="KW-0732">Signal</keyword>
<evidence type="ECO:0000256" key="1">
    <source>
        <dbReference type="ARBA" id="ARBA00022729"/>
    </source>
</evidence>
<reference evidence="3" key="1">
    <citation type="submission" date="2021-04" db="EMBL/GenBank/DDBJ databases">
        <title>Sinoanaerobacter chloroacetimidivorans sp. nov., an obligate anaerobic bacterium isolated from anaerobic sludge.</title>
        <authorList>
            <person name="Bao Y."/>
        </authorList>
    </citation>
    <scope>NUCLEOTIDE SEQUENCE</scope>
    <source>
        <strain evidence="3">BAD-6</strain>
    </source>
</reference>
<organism evidence="3 4">
    <name type="scientific">Sinanaerobacter chloroacetimidivorans</name>
    <dbReference type="NCBI Taxonomy" id="2818044"/>
    <lineage>
        <taxon>Bacteria</taxon>
        <taxon>Bacillati</taxon>
        <taxon>Bacillota</taxon>
        <taxon>Clostridia</taxon>
        <taxon>Peptostreptococcales</taxon>
        <taxon>Anaerovoracaceae</taxon>
        <taxon>Sinanaerobacter</taxon>
    </lineage>
</organism>
<dbReference type="NCBIfam" id="NF037995">
    <property type="entry name" value="TRAP_S1"/>
    <property type="match status" value="1"/>
</dbReference>
<dbReference type="PANTHER" id="PTHR33376">
    <property type="match status" value="1"/>
</dbReference>
<evidence type="ECO:0000256" key="2">
    <source>
        <dbReference type="SAM" id="SignalP"/>
    </source>
</evidence>
<feature type="signal peptide" evidence="2">
    <location>
        <begin position="1"/>
        <end position="21"/>
    </location>
</feature>
<dbReference type="RefSeq" id="WP_227017598.1">
    <property type="nucleotide sequence ID" value="NZ_JAGSND010000003.1"/>
</dbReference>
<dbReference type="GO" id="GO:0055085">
    <property type="term" value="P:transmembrane transport"/>
    <property type="evidence" value="ECO:0007669"/>
    <property type="project" value="InterPro"/>
</dbReference>
<proteinExistence type="predicted"/>
<accession>A0A8J7VYJ2</accession>
<name>A0A8J7VYJ2_9FIRM</name>
<dbReference type="PROSITE" id="PS51257">
    <property type="entry name" value="PROKAR_LIPOPROTEIN"/>
    <property type="match status" value="1"/>
</dbReference>
<dbReference type="InterPro" id="IPR018389">
    <property type="entry name" value="DctP_fam"/>
</dbReference>
<comment type="caution">
    <text evidence="3">The sequence shown here is derived from an EMBL/GenBank/DDBJ whole genome shotgun (WGS) entry which is preliminary data.</text>
</comment>
<dbReference type="Gene3D" id="3.40.190.170">
    <property type="entry name" value="Bacterial extracellular solute-binding protein, family 7"/>
    <property type="match status" value="1"/>
</dbReference>
<dbReference type="PANTHER" id="PTHR33376:SF15">
    <property type="entry name" value="BLL6794 PROTEIN"/>
    <property type="match status" value="1"/>
</dbReference>
<feature type="chain" id="PRO_5038469000" evidence="2">
    <location>
        <begin position="22"/>
        <end position="371"/>
    </location>
</feature>
<dbReference type="AlphaFoldDB" id="A0A8J7VYJ2"/>
<dbReference type="CDD" id="cd13666">
    <property type="entry name" value="PBP2_TRAP_DctP_like_1"/>
    <property type="match status" value="1"/>
</dbReference>
<dbReference type="Proteomes" id="UP000675664">
    <property type="component" value="Unassembled WGS sequence"/>
</dbReference>
<dbReference type="InterPro" id="IPR038404">
    <property type="entry name" value="TRAP_DctP_sf"/>
</dbReference>
<gene>
    <name evidence="3" type="ORF">KCX82_06265</name>
</gene>
<evidence type="ECO:0000313" key="4">
    <source>
        <dbReference type="Proteomes" id="UP000675664"/>
    </source>
</evidence>